<accession>A0ABR8SCV8</accession>
<evidence type="ECO:0000313" key="3">
    <source>
        <dbReference type="EMBL" id="MBD7961273.1"/>
    </source>
</evidence>
<dbReference type="PANTHER" id="PTHR34351">
    <property type="entry name" value="SLR1927 PROTEIN-RELATED"/>
    <property type="match status" value="1"/>
</dbReference>
<evidence type="ECO:0000256" key="1">
    <source>
        <dbReference type="SAM" id="MobiDB-lite"/>
    </source>
</evidence>
<dbReference type="EMBL" id="JACSQK010000005">
    <property type="protein sequence ID" value="MBD7961273.1"/>
    <property type="molecule type" value="Genomic_DNA"/>
</dbReference>
<evidence type="ECO:0000313" key="4">
    <source>
        <dbReference type="Proteomes" id="UP000634919"/>
    </source>
</evidence>
<comment type="caution">
    <text evidence="3">The sequence shown here is derived from an EMBL/GenBank/DDBJ whole genome shotgun (WGS) entry which is preliminary data.</text>
</comment>
<gene>
    <name evidence="3" type="ORF">H9646_12330</name>
</gene>
<sequence>MPDSQLPTRSPWRQFLHNWITRRQQPSLSQTLGHRNIYVLPSKAGCMLGVTLLVLLIASINFQLNLGYALTFLITGSALASVWLGHRNVYGLQLHLGALHPVFQGDRATVPIGIQTAAGQRDRHGLSVALNRSHGKLAWVHTDVTAGQLCTVELGSVPHQRGWHRVPRVVLESRFPLGVFRIWSYWQPEGRVLVYPAPETPAPPIQYGDNEEPATAAPHSSGSTEHDGVRAYQRGDALRSVVWKKTATALATGSGDLVVRNNYSPHTHSVWLDACATRLADPEAQIARLTGWVLLAHAQQWRWGLKLPSGLRIEPATGVQHLHDCLAALAIDGKPSSLHD</sequence>
<proteinExistence type="predicted"/>
<keyword evidence="2" id="KW-0812">Transmembrane</keyword>
<keyword evidence="4" id="KW-1185">Reference proteome</keyword>
<reference evidence="3 4" key="1">
    <citation type="submission" date="2020-08" db="EMBL/GenBank/DDBJ databases">
        <title>A Genomic Blueprint of the Chicken Gut Microbiome.</title>
        <authorList>
            <person name="Gilroy R."/>
            <person name="Ravi A."/>
            <person name="Getino M."/>
            <person name="Pursley I."/>
            <person name="Horton D.L."/>
            <person name="Alikhan N.-F."/>
            <person name="Baker D."/>
            <person name="Gharbi K."/>
            <person name="Hall N."/>
            <person name="Watson M."/>
            <person name="Adriaenssens E.M."/>
            <person name="Foster-Nyarko E."/>
            <person name="Jarju S."/>
            <person name="Secka A."/>
            <person name="Antonio M."/>
            <person name="Oren A."/>
            <person name="Chaudhuri R."/>
            <person name="La Ragione R.M."/>
            <person name="Hildebrand F."/>
            <person name="Pallen M.J."/>
        </authorList>
    </citation>
    <scope>NUCLEOTIDE SEQUENCE [LARGE SCALE GENOMIC DNA]</scope>
    <source>
        <strain evidence="3 4">Sa2CVA6</strain>
    </source>
</reference>
<feature type="transmembrane region" description="Helical" evidence="2">
    <location>
        <begin position="37"/>
        <end position="60"/>
    </location>
</feature>
<protein>
    <submittedName>
        <fullName evidence="3">DUF58 domain-containing protein</fullName>
    </submittedName>
</protein>
<evidence type="ECO:0000256" key="2">
    <source>
        <dbReference type="SAM" id="Phobius"/>
    </source>
</evidence>
<feature type="transmembrane region" description="Helical" evidence="2">
    <location>
        <begin position="66"/>
        <end position="85"/>
    </location>
</feature>
<keyword evidence="2" id="KW-1133">Transmembrane helix</keyword>
<dbReference type="Proteomes" id="UP000634919">
    <property type="component" value="Unassembled WGS sequence"/>
</dbReference>
<dbReference type="RefSeq" id="WP_191723654.1">
    <property type="nucleotide sequence ID" value="NZ_JACSQK010000005.1"/>
</dbReference>
<feature type="region of interest" description="Disordered" evidence="1">
    <location>
        <begin position="203"/>
        <end position="228"/>
    </location>
</feature>
<organism evidence="3 4">
    <name type="scientific">Comamonas avium</name>
    <dbReference type="NCBI Taxonomy" id="2762231"/>
    <lineage>
        <taxon>Bacteria</taxon>
        <taxon>Pseudomonadati</taxon>
        <taxon>Pseudomonadota</taxon>
        <taxon>Betaproteobacteria</taxon>
        <taxon>Burkholderiales</taxon>
        <taxon>Comamonadaceae</taxon>
        <taxon>Comamonas</taxon>
    </lineage>
</organism>
<dbReference type="PANTHER" id="PTHR34351:SF1">
    <property type="entry name" value="SLR1927 PROTEIN"/>
    <property type="match status" value="1"/>
</dbReference>
<keyword evidence="2" id="KW-0472">Membrane</keyword>
<name>A0ABR8SCV8_9BURK</name>